<dbReference type="PROSITE" id="PS50983">
    <property type="entry name" value="FE_B12_PBP"/>
    <property type="match status" value="1"/>
</dbReference>
<dbReference type="PANTHER" id="PTHR30535:SF7">
    <property type="entry name" value="IRON(III) DICITRATE-BINDING PROTEIN"/>
    <property type="match status" value="1"/>
</dbReference>
<proteinExistence type="predicted"/>
<gene>
    <name evidence="3" type="ORF">SAMN04515678_104221</name>
</gene>
<feature type="chain" id="PRO_5009301957" evidence="1">
    <location>
        <begin position="27"/>
        <end position="344"/>
    </location>
</feature>
<feature type="signal peptide" evidence="1">
    <location>
        <begin position="1"/>
        <end position="26"/>
    </location>
</feature>
<dbReference type="Proteomes" id="UP000325289">
    <property type="component" value="Unassembled WGS sequence"/>
</dbReference>
<feature type="domain" description="Fe/B12 periplasmic-binding" evidence="2">
    <location>
        <begin position="50"/>
        <end position="344"/>
    </location>
</feature>
<organism evidence="3 4">
    <name type="scientific">Roseivivax sediminis</name>
    <dbReference type="NCBI Taxonomy" id="936889"/>
    <lineage>
        <taxon>Bacteria</taxon>
        <taxon>Pseudomonadati</taxon>
        <taxon>Pseudomonadota</taxon>
        <taxon>Alphaproteobacteria</taxon>
        <taxon>Rhodobacterales</taxon>
        <taxon>Roseobacteraceae</taxon>
        <taxon>Roseivivax</taxon>
    </lineage>
</organism>
<evidence type="ECO:0000259" key="2">
    <source>
        <dbReference type="PROSITE" id="PS50983"/>
    </source>
</evidence>
<dbReference type="PANTHER" id="PTHR30535">
    <property type="entry name" value="VITAMIN B12-BINDING PROTEIN"/>
    <property type="match status" value="1"/>
</dbReference>
<dbReference type="Gene3D" id="3.40.50.1980">
    <property type="entry name" value="Nitrogenase molybdenum iron protein domain"/>
    <property type="match status" value="2"/>
</dbReference>
<evidence type="ECO:0000256" key="1">
    <source>
        <dbReference type="SAM" id="SignalP"/>
    </source>
</evidence>
<evidence type="ECO:0000313" key="4">
    <source>
        <dbReference type="Proteomes" id="UP000325289"/>
    </source>
</evidence>
<accession>A0A1I1WB03</accession>
<sequence>MTKYIPVAVGGLSLLMAAGLAFPALAQVGGAAVTIENCGRTLEFDEAPERIVSIGQGTTEILLSLGLADRIAGTATWVSDLPGELAEAGANLPRIAENTPGFEAVVGTRPDMVAVQWINDIGPEQGRVGTFAQFEDFGIPVYVSPAECAKSEFGAASGDGARSEAWSSDLLYREVAELADIGGVPSEGEALIADSREREAAAARDAEALAAEEISVVYWFSSPEIDGEAWLAGGYGAPQWISNVIGLRNVVDSHEEWPLVGWETIADHDPDVIVLGTMKRRNQPADNVALKREFLETDPLTSQMTAVHDGRLVELDAHAMNPTLRAIDGVARLAEAISALGLTR</sequence>
<name>A0A1I1WB03_9RHOB</name>
<dbReference type="AlphaFoldDB" id="A0A1I1WB03"/>
<dbReference type="RefSeq" id="WP_223163014.1">
    <property type="nucleotide sequence ID" value="NZ_FOMS01000004.1"/>
</dbReference>
<keyword evidence="4" id="KW-1185">Reference proteome</keyword>
<reference evidence="3 4" key="1">
    <citation type="submission" date="2016-10" db="EMBL/GenBank/DDBJ databases">
        <authorList>
            <person name="Varghese N."/>
            <person name="Submissions S."/>
        </authorList>
    </citation>
    <scope>NUCLEOTIDE SEQUENCE [LARGE SCALE GENOMIC DNA]</scope>
    <source>
        <strain evidence="4">YIM D21,KCTC 23444,ACCC 10710</strain>
    </source>
</reference>
<dbReference type="Pfam" id="PF01497">
    <property type="entry name" value="Peripla_BP_2"/>
    <property type="match status" value="1"/>
</dbReference>
<dbReference type="InterPro" id="IPR002491">
    <property type="entry name" value="ABC_transptr_periplasmic_BD"/>
</dbReference>
<protein>
    <submittedName>
        <fullName evidence="3">Iron complex transport system substrate-binding protein</fullName>
    </submittedName>
</protein>
<keyword evidence="1" id="KW-0732">Signal</keyword>
<dbReference type="EMBL" id="FOMS01000004">
    <property type="protein sequence ID" value="SFD92211.1"/>
    <property type="molecule type" value="Genomic_DNA"/>
</dbReference>
<evidence type="ECO:0000313" key="3">
    <source>
        <dbReference type="EMBL" id="SFD92211.1"/>
    </source>
</evidence>
<dbReference type="InterPro" id="IPR050902">
    <property type="entry name" value="ABC_Transporter_SBP"/>
</dbReference>
<dbReference type="SUPFAM" id="SSF53807">
    <property type="entry name" value="Helical backbone' metal receptor"/>
    <property type="match status" value="1"/>
</dbReference>